<feature type="transmembrane region" description="Helical" evidence="9">
    <location>
        <begin position="30"/>
        <end position="53"/>
    </location>
</feature>
<comment type="subcellular location">
    <subcellularLocation>
        <location evidence="1">Cell membrane</location>
        <topology evidence="1">Multi-pass membrane protein</topology>
    </subcellularLocation>
</comment>
<feature type="transmembrane region" description="Helical" evidence="9">
    <location>
        <begin position="273"/>
        <end position="294"/>
    </location>
</feature>
<evidence type="ECO:0000256" key="7">
    <source>
        <dbReference type="ARBA" id="ARBA00023136"/>
    </source>
</evidence>
<dbReference type="Gene3D" id="1.20.1720.10">
    <property type="entry name" value="Multidrug resistance protein D"/>
    <property type="match status" value="1"/>
</dbReference>
<evidence type="ECO:0000256" key="6">
    <source>
        <dbReference type="ARBA" id="ARBA00022989"/>
    </source>
</evidence>
<dbReference type="Pfam" id="PF07690">
    <property type="entry name" value="MFS_1"/>
    <property type="match status" value="1"/>
</dbReference>
<comment type="caution">
    <text evidence="11">The sequence shown here is derived from an EMBL/GenBank/DDBJ whole genome shotgun (WGS) entry which is preliminary data.</text>
</comment>
<keyword evidence="6 9" id="KW-1133">Transmembrane helix</keyword>
<evidence type="ECO:0000313" key="11">
    <source>
        <dbReference type="EMBL" id="GGM12335.1"/>
    </source>
</evidence>
<feature type="transmembrane region" description="Helical" evidence="9">
    <location>
        <begin position="363"/>
        <end position="384"/>
    </location>
</feature>
<feature type="transmembrane region" description="Helical" evidence="9">
    <location>
        <begin position="301"/>
        <end position="320"/>
    </location>
</feature>
<keyword evidence="7 9" id="KW-0472">Membrane</keyword>
<evidence type="ECO:0000256" key="5">
    <source>
        <dbReference type="ARBA" id="ARBA00022692"/>
    </source>
</evidence>
<dbReference type="GO" id="GO:0005886">
    <property type="term" value="C:plasma membrane"/>
    <property type="evidence" value="ECO:0007669"/>
    <property type="project" value="UniProtKB-SubCell"/>
</dbReference>
<protein>
    <submittedName>
        <fullName evidence="11">Multidrug resistance transporter, Bcr/CflA family protein</fullName>
    </submittedName>
</protein>
<evidence type="ECO:0000256" key="1">
    <source>
        <dbReference type="ARBA" id="ARBA00004651"/>
    </source>
</evidence>
<keyword evidence="3" id="KW-0813">Transport</keyword>
<feature type="transmembrane region" description="Helical" evidence="9">
    <location>
        <begin position="65"/>
        <end position="85"/>
    </location>
</feature>
<dbReference type="InterPro" id="IPR004812">
    <property type="entry name" value="Efflux_drug-R_Bcr/CmlA"/>
</dbReference>
<dbReference type="CDD" id="cd17320">
    <property type="entry name" value="MFS_MdfA_MDR_like"/>
    <property type="match status" value="1"/>
</dbReference>
<feature type="transmembrane region" description="Helical" evidence="9">
    <location>
        <begin position="186"/>
        <end position="205"/>
    </location>
</feature>
<evidence type="ECO:0000313" key="12">
    <source>
        <dbReference type="Proteomes" id="UP000655208"/>
    </source>
</evidence>
<feature type="transmembrane region" description="Helical" evidence="9">
    <location>
        <begin position="155"/>
        <end position="174"/>
    </location>
</feature>
<dbReference type="GO" id="GO:1990961">
    <property type="term" value="P:xenobiotic detoxification by transmembrane export across the plasma membrane"/>
    <property type="evidence" value="ECO:0007669"/>
    <property type="project" value="InterPro"/>
</dbReference>
<feature type="transmembrane region" description="Helical" evidence="9">
    <location>
        <begin position="122"/>
        <end position="143"/>
    </location>
</feature>
<name>A0A917WL67_9ACTN</name>
<dbReference type="GO" id="GO:0042910">
    <property type="term" value="F:xenobiotic transmembrane transporter activity"/>
    <property type="evidence" value="ECO:0007669"/>
    <property type="project" value="InterPro"/>
</dbReference>
<comment type="similarity">
    <text evidence="2">Belongs to the major facilitator superfamily. Bcr/CmlA family.</text>
</comment>
<evidence type="ECO:0000256" key="3">
    <source>
        <dbReference type="ARBA" id="ARBA00022448"/>
    </source>
</evidence>
<feature type="domain" description="Major facilitator superfamily (MFS) profile" evidence="10">
    <location>
        <begin position="31"/>
        <end position="415"/>
    </location>
</feature>
<feature type="transmembrane region" description="Helical" evidence="9">
    <location>
        <begin position="234"/>
        <end position="253"/>
    </location>
</feature>
<proteinExistence type="inferred from homology"/>
<sequence>MTPPAPITDVSTPETRGPAALPRSRTPSTWFIVLLASLMAVGPFTIDLYLAAFPQITADFGTRGAAVQATLTTTMAGLALGQLVIGSLSDALGRRRPLVGGLVLYVAASLAITVAPNVGVLAGLRFVQGFAAAAGTVLAMAMIRDRYQGVAMGKALARMMLVTGVAPCLAPVIGAQVLQIGSWRHLFAGLAVVGVVLLLLTIFVLPETLPAERRRSNGVGAAVRSYGSLLTDRGFVGLALLNGFAFGALFSFVSSSSFVFQEGFGFSSQQFSAVFAAGAVGVTLGTQLSGFLIGRVSPGRIVLGGSLTGLTVAVLLLLAAETGAGAWIVAALCVLIMVVVGIILPAVPVLALDANAHRAGSAAALLGAVQFGVGAAVAPLSGLIGEGDPAAMAVVLVGSMLVSTAITVTLRRRLRPVPATSLVAAPQPG</sequence>
<evidence type="ECO:0000259" key="10">
    <source>
        <dbReference type="PROSITE" id="PS50850"/>
    </source>
</evidence>
<feature type="region of interest" description="Disordered" evidence="8">
    <location>
        <begin position="1"/>
        <end position="22"/>
    </location>
</feature>
<dbReference type="InterPro" id="IPR011701">
    <property type="entry name" value="MFS"/>
</dbReference>
<dbReference type="InterPro" id="IPR036259">
    <property type="entry name" value="MFS_trans_sf"/>
</dbReference>
<keyword evidence="12" id="KW-1185">Reference proteome</keyword>
<keyword evidence="4" id="KW-1003">Cell membrane</keyword>
<dbReference type="AlphaFoldDB" id="A0A917WL67"/>
<dbReference type="InterPro" id="IPR020846">
    <property type="entry name" value="MFS_dom"/>
</dbReference>
<dbReference type="Proteomes" id="UP000655208">
    <property type="component" value="Unassembled WGS sequence"/>
</dbReference>
<accession>A0A917WL67</accession>
<feature type="transmembrane region" description="Helical" evidence="9">
    <location>
        <begin position="97"/>
        <end position="116"/>
    </location>
</feature>
<reference evidence="11" key="1">
    <citation type="journal article" date="2014" name="Int. J. Syst. Evol. Microbiol.">
        <title>Complete genome sequence of Corynebacterium casei LMG S-19264T (=DSM 44701T), isolated from a smear-ripened cheese.</title>
        <authorList>
            <consortium name="US DOE Joint Genome Institute (JGI-PGF)"/>
            <person name="Walter F."/>
            <person name="Albersmeier A."/>
            <person name="Kalinowski J."/>
            <person name="Ruckert C."/>
        </authorList>
    </citation>
    <scope>NUCLEOTIDE SEQUENCE</scope>
    <source>
        <strain evidence="11">CGMCC 4.7308</strain>
    </source>
</reference>
<dbReference type="PANTHER" id="PTHR23502:SF132">
    <property type="entry name" value="POLYAMINE TRANSPORTER 2-RELATED"/>
    <property type="match status" value="1"/>
</dbReference>
<feature type="transmembrane region" description="Helical" evidence="9">
    <location>
        <begin position="326"/>
        <end position="351"/>
    </location>
</feature>
<dbReference type="PROSITE" id="PS50850">
    <property type="entry name" value="MFS"/>
    <property type="match status" value="1"/>
</dbReference>
<organism evidence="11 12">
    <name type="scientific">Nakamurella endophytica</name>
    <dbReference type="NCBI Taxonomy" id="1748367"/>
    <lineage>
        <taxon>Bacteria</taxon>
        <taxon>Bacillati</taxon>
        <taxon>Actinomycetota</taxon>
        <taxon>Actinomycetes</taxon>
        <taxon>Nakamurellales</taxon>
        <taxon>Nakamurellaceae</taxon>
        <taxon>Nakamurella</taxon>
    </lineage>
</organism>
<evidence type="ECO:0000256" key="8">
    <source>
        <dbReference type="SAM" id="MobiDB-lite"/>
    </source>
</evidence>
<keyword evidence="5 9" id="KW-0812">Transmembrane</keyword>
<dbReference type="EMBL" id="BMNA01000010">
    <property type="protein sequence ID" value="GGM12335.1"/>
    <property type="molecule type" value="Genomic_DNA"/>
</dbReference>
<reference evidence="11" key="2">
    <citation type="submission" date="2020-09" db="EMBL/GenBank/DDBJ databases">
        <authorList>
            <person name="Sun Q."/>
            <person name="Zhou Y."/>
        </authorList>
    </citation>
    <scope>NUCLEOTIDE SEQUENCE</scope>
    <source>
        <strain evidence="11">CGMCC 4.7308</strain>
    </source>
</reference>
<dbReference type="SUPFAM" id="SSF103473">
    <property type="entry name" value="MFS general substrate transporter"/>
    <property type="match status" value="1"/>
</dbReference>
<evidence type="ECO:0000256" key="2">
    <source>
        <dbReference type="ARBA" id="ARBA00006236"/>
    </source>
</evidence>
<dbReference type="NCBIfam" id="TIGR00710">
    <property type="entry name" value="efflux_Bcr_CflA"/>
    <property type="match status" value="1"/>
</dbReference>
<feature type="transmembrane region" description="Helical" evidence="9">
    <location>
        <begin position="390"/>
        <end position="410"/>
    </location>
</feature>
<evidence type="ECO:0000256" key="4">
    <source>
        <dbReference type="ARBA" id="ARBA00022475"/>
    </source>
</evidence>
<evidence type="ECO:0000256" key="9">
    <source>
        <dbReference type="SAM" id="Phobius"/>
    </source>
</evidence>
<gene>
    <name evidence="11" type="ORF">GCM10011594_35240</name>
</gene>
<dbReference type="PANTHER" id="PTHR23502">
    <property type="entry name" value="MAJOR FACILITATOR SUPERFAMILY"/>
    <property type="match status" value="1"/>
</dbReference>